<evidence type="ECO:0000256" key="3">
    <source>
        <dbReference type="ARBA" id="ARBA00012758"/>
    </source>
</evidence>
<dbReference type="SUPFAM" id="SSF75005">
    <property type="entry name" value="Arabinanase/levansucrase/invertase"/>
    <property type="match status" value="1"/>
</dbReference>
<dbReference type="InterPro" id="IPR013320">
    <property type="entry name" value="ConA-like_dom_sf"/>
</dbReference>
<evidence type="ECO:0000256" key="7">
    <source>
        <dbReference type="ARBA" id="ARBA00033367"/>
    </source>
</evidence>
<dbReference type="AlphaFoldDB" id="A0A498RFU2"/>
<comment type="function">
    <text evidence="9">Enables the bacterium to metabolize sucrose as a sole carbon source.</text>
</comment>
<dbReference type="NCBIfam" id="TIGR01322">
    <property type="entry name" value="scrB_fam"/>
    <property type="match status" value="1"/>
</dbReference>
<comment type="pathway">
    <text evidence="1 9">Glycan biosynthesis; sucrose metabolism.</text>
</comment>
<evidence type="ECO:0000256" key="9">
    <source>
        <dbReference type="RuleBase" id="RU365015"/>
    </source>
</evidence>
<dbReference type="SUPFAM" id="SSF49899">
    <property type="entry name" value="Concanavalin A-like lectins/glucanases"/>
    <property type="match status" value="1"/>
</dbReference>
<proteinExistence type="inferred from homology"/>
<dbReference type="UniPathway" id="UPA00238"/>
<dbReference type="InterPro" id="IPR018053">
    <property type="entry name" value="Glyco_hydro_32_AS"/>
</dbReference>
<dbReference type="PROSITE" id="PS00609">
    <property type="entry name" value="GLYCOSYL_HYDROL_F32"/>
    <property type="match status" value="1"/>
</dbReference>
<evidence type="ECO:0000259" key="11">
    <source>
        <dbReference type="Pfam" id="PF08244"/>
    </source>
</evidence>
<dbReference type="PANTHER" id="PTHR43101:SF1">
    <property type="entry name" value="BETA-FRUCTOSIDASE"/>
    <property type="match status" value="1"/>
</dbReference>
<dbReference type="InterPro" id="IPR001362">
    <property type="entry name" value="Glyco_hydro_32"/>
</dbReference>
<name>A0A498RFU2_9FIRM</name>
<dbReference type="GO" id="GO:0004564">
    <property type="term" value="F:beta-fructofuranosidase activity"/>
    <property type="evidence" value="ECO:0007669"/>
    <property type="project" value="UniProtKB-EC"/>
</dbReference>
<dbReference type="CDD" id="cd18623">
    <property type="entry name" value="GH32_ScrB-like"/>
    <property type="match status" value="1"/>
</dbReference>
<reference evidence="12 13" key="1">
    <citation type="submission" date="2018-06" db="EMBL/GenBank/DDBJ databases">
        <authorList>
            <person name="Strepis N."/>
        </authorList>
    </citation>
    <scope>NUCLEOTIDE SEQUENCE [LARGE SCALE GENOMIC DNA]</scope>
    <source>
        <strain evidence="12">LUCI</strain>
    </source>
</reference>
<feature type="domain" description="Glycosyl hydrolase family 32 C-terminal" evidence="11">
    <location>
        <begin position="366"/>
        <end position="479"/>
    </location>
</feature>
<keyword evidence="6 8" id="KW-0326">Glycosidase</keyword>
<feature type="domain" description="Glycosyl hydrolase family 32 N-terminal" evidence="10">
    <location>
        <begin position="37"/>
        <end position="339"/>
    </location>
</feature>
<gene>
    <name evidence="12" type="ORF">LUCI_5125</name>
</gene>
<comment type="subcellular location">
    <subcellularLocation>
        <location evidence="9">Cytoplasm</location>
    </subcellularLocation>
</comment>
<dbReference type="RefSeq" id="WP_122630677.1">
    <property type="nucleotide sequence ID" value="NZ_UPPP01000134.1"/>
</dbReference>
<keyword evidence="9" id="KW-0119">Carbohydrate metabolism</keyword>
<dbReference type="OrthoDB" id="9759709at2"/>
<dbReference type="Pfam" id="PF00251">
    <property type="entry name" value="Glyco_hydro_32N"/>
    <property type="match status" value="1"/>
</dbReference>
<keyword evidence="9" id="KW-0963">Cytoplasm</keyword>
<dbReference type="SMART" id="SM00640">
    <property type="entry name" value="Glyco_32"/>
    <property type="match status" value="1"/>
</dbReference>
<evidence type="ECO:0000256" key="1">
    <source>
        <dbReference type="ARBA" id="ARBA00004914"/>
    </source>
</evidence>
<dbReference type="Gene3D" id="2.60.120.560">
    <property type="entry name" value="Exo-inulinase, domain 1"/>
    <property type="match status" value="1"/>
</dbReference>
<comment type="catalytic activity">
    <reaction evidence="8">
        <text>Hydrolysis of terminal non-reducing beta-D-fructofuranoside residues in beta-D-fructofuranosides.</text>
        <dbReference type="EC" id="3.2.1.26"/>
    </reaction>
</comment>
<sequence>MEKLRDSKFRTILTARAGELEALKELAQKDPWKPVCHIHPECGLLNDPNGLAYFNGEYHVFYQWYPFGVIHGMKHWAHVKSGDLVHWKRMPVAIIPTEDYESHGAYSGSALEKDGELLLFYTGNIRYADEARSANLCMARMDKNYGITKAVANPLIEGVPAGYTGHVRDPKIWQDEDGKYCIFLGAQRKNRTGTLLVYESQDALQWKLRGELKTPMINFGYMWECPDYFRLDGRDILLFCPQGLAPAGHDYQNLYNVIYAVGKLDLANLTFETECVRELDKGFDFYAPQTFQDPAGRRLLLGWAGMSETEYPSDKNQWAHCLTLPRQLRLQDGVLRQMPARECQVLRTDCFSLRGCLTGNSVSIANDGNLYELDIDFTDIQSRDIMIELFKSEEERLLLRFDQVNGVVSLDRRSFLNNFTAPVGPVRTALFMPAERLAVKIVVDQSIAEVFINDGTVVFTARVFPQVRSTGIEIRADGNLVFDLAKYKLKRGIL</sequence>
<protein>
    <recommendedName>
        <fullName evidence="4 8">Sucrose-6-phosphate hydrolase</fullName>
        <ecNumber evidence="3 8">3.2.1.26</ecNumber>
    </recommendedName>
    <alternativeName>
        <fullName evidence="7 9">Invertase</fullName>
    </alternativeName>
</protein>
<dbReference type="Pfam" id="PF08244">
    <property type="entry name" value="Glyco_hydro_32C"/>
    <property type="match status" value="1"/>
</dbReference>
<organism evidence="12 13">
    <name type="scientific">Lucifera butyrica</name>
    <dbReference type="NCBI Taxonomy" id="1351585"/>
    <lineage>
        <taxon>Bacteria</taxon>
        <taxon>Bacillati</taxon>
        <taxon>Bacillota</taxon>
        <taxon>Negativicutes</taxon>
        <taxon>Veillonellales</taxon>
        <taxon>Veillonellaceae</taxon>
        <taxon>Lucifera</taxon>
    </lineage>
</organism>
<dbReference type="GO" id="GO:0005737">
    <property type="term" value="C:cytoplasm"/>
    <property type="evidence" value="ECO:0007669"/>
    <property type="project" value="UniProtKB-SubCell"/>
</dbReference>
<dbReference type="InterPro" id="IPR013148">
    <property type="entry name" value="Glyco_hydro_32_N"/>
</dbReference>
<evidence type="ECO:0000256" key="2">
    <source>
        <dbReference type="ARBA" id="ARBA00009902"/>
    </source>
</evidence>
<dbReference type="EMBL" id="UPPP01000134">
    <property type="protein sequence ID" value="VBB09827.1"/>
    <property type="molecule type" value="Genomic_DNA"/>
</dbReference>
<evidence type="ECO:0000256" key="6">
    <source>
        <dbReference type="ARBA" id="ARBA00023295"/>
    </source>
</evidence>
<evidence type="ECO:0000313" key="12">
    <source>
        <dbReference type="EMBL" id="VBB09827.1"/>
    </source>
</evidence>
<evidence type="ECO:0000256" key="8">
    <source>
        <dbReference type="RuleBase" id="RU362110"/>
    </source>
</evidence>
<dbReference type="EC" id="3.2.1.26" evidence="3 8"/>
<evidence type="ECO:0000256" key="4">
    <source>
        <dbReference type="ARBA" id="ARBA00019623"/>
    </source>
</evidence>
<dbReference type="InterPro" id="IPR006232">
    <property type="entry name" value="Suc6P_hydrolase"/>
</dbReference>
<keyword evidence="13" id="KW-1185">Reference proteome</keyword>
<accession>A0A498RFU2</accession>
<evidence type="ECO:0000259" key="10">
    <source>
        <dbReference type="Pfam" id="PF00251"/>
    </source>
</evidence>
<evidence type="ECO:0000256" key="5">
    <source>
        <dbReference type="ARBA" id="ARBA00022801"/>
    </source>
</evidence>
<keyword evidence="5 8" id="KW-0378">Hydrolase</keyword>
<dbReference type="InterPro" id="IPR023296">
    <property type="entry name" value="Glyco_hydro_beta-prop_sf"/>
</dbReference>
<dbReference type="Proteomes" id="UP000277811">
    <property type="component" value="Unassembled WGS sequence"/>
</dbReference>
<evidence type="ECO:0000313" key="13">
    <source>
        <dbReference type="Proteomes" id="UP000277811"/>
    </source>
</evidence>
<dbReference type="InterPro" id="IPR051214">
    <property type="entry name" value="GH32_Enzymes"/>
</dbReference>
<dbReference type="GO" id="GO:0005985">
    <property type="term" value="P:sucrose metabolic process"/>
    <property type="evidence" value="ECO:0007669"/>
    <property type="project" value="UniProtKB-UniPathway"/>
</dbReference>
<dbReference type="Gene3D" id="2.115.10.20">
    <property type="entry name" value="Glycosyl hydrolase domain, family 43"/>
    <property type="match status" value="1"/>
</dbReference>
<dbReference type="InterPro" id="IPR013189">
    <property type="entry name" value="Glyco_hydro_32_C"/>
</dbReference>
<dbReference type="PANTHER" id="PTHR43101">
    <property type="entry name" value="BETA-FRUCTOSIDASE"/>
    <property type="match status" value="1"/>
</dbReference>
<comment type="similarity">
    <text evidence="2 8">Belongs to the glycosyl hydrolase 32 family.</text>
</comment>